<dbReference type="HOGENOM" id="CLU_3107045_0_0_1"/>
<feature type="region of interest" description="Disordered" evidence="1">
    <location>
        <begin position="23"/>
        <end position="51"/>
    </location>
</feature>
<proteinExistence type="predicted"/>
<reference evidence="2 3" key="1">
    <citation type="submission" date="2014-04" db="EMBL/GenBank/DDBJ databases">
        <authorList>
            <consortium name="DOE Joint Genome Institute"/>
            <person name="Kuo A."/>
            <person name="Kohler A."/>
            <person name="Jargeat P."/>
            <person name="Nagy L.G."/>
            <person name="Floudas D."/>
            <person name="Copeland A."/>
            <person name="Barry K.W."/>
            <person name="Cichocki N."/>
            <person name="Veneault-Fourrey C."/>
            <person name="LaButti K."/>
            <person name="Lindquist E.A."/>
            <person name="Lipzen A."/>
            <person name="Lundell T."/>
            <person name="Morin E."/>
            <person name="Murat C."/>
            <person name="Sun H."/>
            <person name="Tunlid A."/>
            <person name="Henrissat B."/>
            <person name="Grigoriev I.V."/>
            <person name="Hibbett D.S."/>
            <person name="Martin F."/>
            <person name="Nordberg H.P."/>
            <person name="Cantor M.N."/>
            <person name="Hua S.X."/>
        </authorList>
    </citation>
    <scope>NUCLEOTIDE SEQUENCE [LARGE SCALE GENOMIC DNA]</scope>
    <source>
        <strain evidence="2 3">Ve08.2h10</strain>
    </source>
</reference>
<accession>A0A0D0DMX4</accession>
<sequence length="51" mass="5632">MVRQEVRIDTRSRSYLAEDTLVSSGCSGFSDRRSGGLRPTGQSTSYDLSFV</sequence>
<dbReference type="Proteomes" id="UP000054538">
    <property type="component" value="Unassembled WGS sequence"/>
</dbReference>
<gene>
    <name evidence="2" type="ORF">PAXRUDRAFT_332254</name>
</gene>
<dbReference type="InParanoid" id="A0A0D0DMX4"/>
<dbReference type="EMBL" id="KN824840">
    <property type="protein sequence ID" value="KIL00178.1"/>
    <property type="molecule type" value="Genomic_DNA"/>
</dbReference>
<reference evidence="3" key="2">
    <citation type="submission" date="2015-01" db="EMBL/GenBank/DDBJ databases">
        <title>Evolutionary Origins and Diversification of the Mycorrhizal Mutualists.</title>
        <authorList>
            <consortium name="DOE Joint Genome Institute"/>
            <consortium name="Mycorrhizal Genomics Consortium"/>
            <person name="Kohler A."/>
            <person name="Kuo A."/>
            <person name="Nagy L.G."/>
            <person name="Floudas D."/>
            <person name="Copeland A."/>
            <person name="Barry K.W."/>
            <person name="Cichocki N."/>
            <person name="Veneault-Fourrey C."/>
            <person name="LaButti K."/>
            <person name="Lindquist E.A."/>
            <person name="Lipzen A."/>
            <person name="Lundell T."/>
            <person name="Morin E."/>
            <person name="Murat C."/>
            <person name="Riley R."/>
            <person name="Ohm R."/>
            <person name="Sun H."/>
            <person name="Tunlid A."/>
            <person name="Henrissat B."/>
            <person name="Grigoriev I.V."/>
            <person name="Hibbett D.S."/>
            <person name="Martin F."/>
        </authorList>
    </citation>
    <scope>NUCLEOTIDE SEQUENCE [LARGE SCALE GENOMIC DNA]</scope>
    <source>
        <strain evidence="3">Ve08.2h10</strain>
    </source>
</reference>
<name>A0A0D0DMX4_9AGAM</name>
<evidence type="ECO:0000313" key="2">
    <source>
        <dbReference type="EMBL" id="KIL00178.1"/>
    </source>
</evidence>
<evidence type="ECO:0000313" key="3">
    <source>
        <dbReference type="Proteomes" id="UP000054538"/>
    </source>
</evidence>
<protein>
    <submittedName>
        <fullName evidence="2">Uncharacterized protein</fullName>
    </submittedName>
</protein>
<evidence type="ECO:0000256" key="1">
    <source>
        <dbReference type="SAM" id="MobiDB-lite"/>
    </source>
</evidence>
<feature type="compositionally biased region" description="Polar residues" evidence="1">
    <location>
        <begin position="40"/>
        <end position="51"/>
    </location>
</feature>
<dbReference type="AlphaFoldDB" id="A0A0D0DMX4"/>
<keyword evidence="3" id="KW-1185">Reference proteome</keyword>
<organism evidence="2 3">
    <name type="scientific">Paxillus rubicundulus Ve08.2h10</name>
    <dbReference type="NCBI Taxonomy" id="930991"/>
    <lineage>
        <taxon>Eukaryota</taxon>
        <taxon>Fungi</taxon>
        <taxon>Dikarya</taxon>
        <taxon>Basidiomycota</taxon>
        <taxon>Agaricomycotina</taxon>
        <taxon>Agaricomycetes</taxon>
        <taxon>Agaricomycetidae</taxon>
        <taxon>Boletales</taxon>
        <taxon>Paxilineae</taxon>
        <taxon>Paxillaceae</taxon>
        <taxon>Paxillus</taxon>
    </lineage>
</organism>